<comment type="caution">
    <text evidence="1">The sequence shown here is derived from an EMBL/GenBank/DDBJ whole genome shotgun (WGS) entry which is preliminary data.</text>
</comment>
<dbReference type="PANTHER" id="PTHR21015:SF22">
    <property type="entry name" value="GLYCOSYLTRANSFERASE"/>
    <property type="match status" value="1"/>
</dbReference>
<dbReference type="Gene3D" id="3.40.50.2000">
    <property type="entry name" value="Glycogen Phosphorylase B"/>
    <property type="match status" value="1"/>
</dbReference>
<gene>
    <name evidence="1" type="ORF">B879_03100</name>
</gene>
<name>K1LVZ1_CECL9</name>
<dbReference type="PATRIC" id="fig|1225176.3.peg.3294"/>
<dbReference type="GO" id="GO:0016757">
    <property type="term" value="F:glycosyltransferase activity"/>
    <property type="evidence" value="ECO:0007669"/>
    <property type="project" value="TreeGrafter"/>
</dbReference>
<dbReference type="OrthoDB" id="9793805at2"/>
<dbReference type="PANTHER" id="PTHR21015">
    <property type="entry name" value="UDP-N-ACETYLGLUCOSAMINE--N-ACETYLMURAMYL-(PENTAPEPTIDE) PYROPHOSPHORYL-UNDECAPRENOL N-ACETYLGLUCOSAMINE TRANSFERASE 1"/>
    <property type="match status" value="1"/>
</dbReference>
<sequence>MKFLFIVQGEGRGHMTQAISLSQHLNKTGHEVVAVCIGKSSRRAIPDFVFESFSCTVTTFDSPNFKTDPKGKEIRIASTIVHNLSRGRIYQKSLMDIHSLVKKYQPNVIINFYDLLGGLYNFFYRPDVEFWAIGHQYLIGHQDFLFAQGFPIQKLLFILNTKLTALGAKRELALSFRPMKAPRRKKLTVLPPLLRKSIKGLHSNEGEYFLSYIVNPGYGEEIIFFAKKHPNIQIVAFWDKKDVPEIFTPLPNLTFHEVNDQLFLEKMANCKGLICTAGFESICEALYLDKPVMVVPVKGQYEQACNALETAASGVGIQHDTFDFLIFDEFLKSRQINNEQARIWMDSFPINFNRILTSTFFSDQAELLNQQPKTRIEVS</sequence>
<evidence type="ECO:0008006" key="3">
    <source>
        <dbReference type="Google" id="ProtNLM"/>
    </source>
</evidence>
<organism evidence="1 2">
    <name type="scientific">Cecembia lonarensis (strain CCUG 58316 / KCTC 22772 / LW9)</name>
    <dbReference type="NCBI Taxonomy" id="1225176"/>
    <lineage>
        <taxon>Bacteria</taxon>
        <taxon>Pseudomonadati</taxon>
        <taxon>Bacteroidota</taxon>
        <taxon>Cytophagia</taxon>
        <taxon>Cytophagales</taxon>
        <taxon>Cyclobacteriaceae</taxon>
        <taxon>Cecembia</taxon>
    </lineage>
</organism>
<proteinExistence type="predicted"/>
<dbReference type="SUPFAM" id="SSF53756">
    <property type="entry name" value="UDP-Glycosyltransferase/glycogen phosphorylase"/>
    <property type="match status" value="1"/>
</dbReference>
<keyword evidence="2" id="KW-1185">Reference proteome</keyword>
<reference evidence="1 2" key="1">
    <citation type="journal article" date="2012" name="J. Bacteriol.">
        <title>Draft Genome Sequence of Cecembia lonarensis Strain LW9T, Isolated from Lonar Lake, a Haloalkaline Lake in India.</title>
        <authorList>
            <person name="Shivaji S."/>
            <person name="Ara S."/>
            <person name="Singh A."/>
            <person name="Pinnaka A.K."/>
        </authorList>
    </citation>
    <scope>NUCLEOTIDE SEQUENCE [LARGE SCALE GENOMIC DNA]</scope>
    <source>
        <strain evidence="1 2">LW9</strain>
    </source>
</reference>
<accession>K1LVZ1</accession>
<dbReference type="AlphaFoldDB" id="K1LVZ1"/>
<evidence type="ECO:0000313" key="1">
    <source>
        <dbReference type="EMBL" id="EKB48284.1"/>
    </source>
</evidence>
<protein>
    <recommendedName>
        <fullName evidence="3">Glycosyl transferase</fullName>
    </recommendedName>
</protein>
<evidence type="ECO:0000313" key="2">
    <source>
        <dbReference type="Proteomes" id="UP000004478"/>
    </source>
</evidence>
<dbReference type="Proteomes" id="UP000004478">
    <property type="component" value="Unassembled WGS sequence"/>
</dbReference>
<dbReference type="EMBL" id="AMGM01000059">
    <property type="protein sequence ID" value="EKB48284.1"/>
    <property type="molecule type" value="Genomic_DNA"/>
</dbReference>
<dbReference type="RefSeq" id="WP_009186119.1">
    <property type="nucleotide sequence ID" value="NZ_AMGM01000059.1"/>
</dbReference>
<dbReference type="Pfam" id="PF13528">
    <property type="entry name" value="Glyco_trans_1_3"/>
    <property type="match status" value="1"/>
</dbReference>